<dbReference type="InterPro" id="IPR001763">
    <property type="entry name" value="Rhodanese-like_dom"/>
</dbReference>
<dbReference type="InterPro" id="IPR036873">
    <property type="entry name" value="Rhodanese-like_dom_sf"/>
</dbReference>
<dbReference type="Proteomes" id="UP000291301">
    <property type="component" value="Unassembled WGS sequence"/>
</dbReference>
<dbReference type="AlphaFoldDB" id="A0A4R0PCH0"/>
<dbReference type="Pfam" id="PF00581">
    <property type="entry name" value="Rhodanese"/>
    <property type="match status" value="1"/>
</dbReference>
<organism evidence="2 3">
    <name type="scientific">Oricola cellulosilytica</name>
    <dbReference type="NCBI Taxonomy" id="1429082"/>
    <lineage>
        <taxon>Bacteria</taxon>
        <taxon>Pseudomonadati</taxon>
        <taxon>Pseudomonadota</taxon>
        <taxon>Alphaproteobacteria</taxon>
        <taxon>Hyphomicrobiales</taxon>
        <taxon>Ahrensiaceae</taxon>
        <taxon>Oricola</taxon>
    </lineage>
</organism>
<evidence type="ECO:0000259" key="1">
    <source>
        <dbReference type="PROSITE" id="PS50206"/>
    </source>
</evidence>
<sequence length="201" mass="21662">MAGESSANTFGQPEDLEVRIHRECASVTVETTDGPQEIRRIQDTQNKISGEFALTSRPCPPFCIQPMVAADGVVTIGELELLDMLETGDAVVVDSRTERWFVHGTIPGAVHMPFTDATAQLDKLGCVRVDGGWDCTNAKPVALFCNGSWCGQSPTSIHAMIEAGYPAERIFYYRGGIQDWRQVGLTVTGDEDQGAALGNAG</sequence>
<dbReference type="PROSITE" id="PS50206">
    <property type="entry name" value="RHODANESE_3"/>
    <property type="match status" value="1"/>
</dbReference>
<dbReference type="RefSeq" id="WP_131569120.1">
    <property type="nucleotide sequence ID" value="NZ_JAINFK010000003.1"/>
</dbReference>
<dbReference type="SUPFAM" id="SSF52821">
    <property type="entry name" value="Rhodanese/Cell cycle control phosphatase"/>
    <property type="match status" value="1"/>
</dbReference>
<gene>
    <name evidence="2" type="ORF">E0D97_11820</name>
</gene>
<dbReference type="CDD" id="cd00158">
    <property type="entry name" value="RHOD"/>
    <property type="match status" value="1"/>
</dbReference>
<accession>A0A4R0PCH0</accession>
<dbReference type="SMART" id="SM00450">
    <property type="entry name" value="RHOD"/>
    <property type="match status" value="1"/>
</dbReference>
<name>A0A4R0PCH0_9HYPH</name>
<evidence type="ECO:0000313" key="3">
    <source>
        <dbReference type="Proteomes" id="UP000291301"/>
    </source>
</evidence>
<proteinExistence type="predicted"/>
<keyword evidence="3" id="KW-1185">Reference proteome</keyword>
<dbReference type="OrthoDB" id="9784513at2"/>
<protein>
    <submittedName>
        <fullName evidence="2">Rhodanese-like domain-containing protein</fullName>
    </submittedName>
</protein>
<comment type="caution">
    <text evidence="2">The sequence shown here is derived from an EMBL/GenBank/DDBJ whole genome shotgun (WGS) entry which is preliminary data.</text>
</comment>
<dbReference type="EMBL" id="SJST01000004">
    <property type="protein sequence ID" value="TCD13784.1"/>
    <property type="molecule type" value="Genomic_DNA"/>
</dbReference>
<dbReference type="Gene3D" id="3.40.250.10">
    <property type="entry name" value="Rhodanese-like domain"/>
    <property type="match status" value="1"/>
</dbReference>
<feature type="domain" description="Rhodanese" evidence="1">
    <location>
        <begin position="86"/>
        <end position="189"/>
    </location>
</feature>
<reference evidence="2 3" key="1">
    <citation type="journal article" date="2015" name="Antonie Van Leeuwenhoek">
        <title>Oricola cellulosilytica gen. nov., sp. nov., a cellulose-degrading bacterium of the family Phyllobacteriaceae isolated from surface seashore water, and emended descriptions of Mesorhizobium loti and Phyllobacterium myrsinacearum.</title>
        <authorList>
            <person name="Hameed A."/>
            <person name="Shahina M."/>
            <person name="Lai W.A."/>
            <person name="Lin S.Y."/>
            <person name="Young L.S."/>
            <person name="Liu Y.C."/>
            <person name="Hsu Y.H."/>
            <person name="Young C.C."/>
        </authorList>
    </citation>
    <scope>NUCLEOTIDE SEQUENCE [LARGE SCALE GENOMIC DNA]</scope>
    <source>
        <strain evidence="2 3">KCTC 52183</strain>
    </source>
</reference>
<evidence type="ECO:0000313" key="2">
    <source>
        <dbReference type="EMBL" id="TCD13784.1"/>
    </source>
</evidence>